<dbReference type="InterPro" id="IPR004364">
    <property type="entry name" value="Aa-tRNA-synt_II"/>
</dbReference>
<evidence type="ECO:0000313" key="10">
    <source>
        <dbReference type="EMBL" id="KKT38702.1"/>
    </source>
</evidence>
<feature type="region of interest" description="Disordered" evidence="8">
    <location>
        <begin position="267"/>
        <end position="291"/>
    </location>
</feature>
<gene>
    <name evidence="7" type="primary">aspS</name>
    <name evidence="10" type="ORF">UW22_C0007G0005</name>
</gene>
<evidence type="ECO:0000256" key="3">
    <source>
        <dbReference type="ARBA" id="ARBA00022741"/>
    </source>
</evidence>
<dbReference type="GO" id="GO:0005737">
    <property type="term" value="C:cytoplasm"/>
    <property type="evidence" value="ECO:0007669"/>
    <property type="project" value="UniProtKB-SubCell"/>
</dbReference>
<comment type="subunit">
    <text evidence="7">Homodimer.</text>
</comment>
<dbReference type="SUPFAM" id="SSF55826">
    <property type="entry name" value="YbaK/ProRS associated domain"/>
    <property type="match status" value="1"/>
</dbReference>
<dbReference type="Proteomes" id="UP000034617">
    <property type="component" value="Unassembled WGS sequence"/>
</dbReference>
<dbReference type="HAMAP" id="MF_00044">
    <property type="entry name" value="Asp_tRNA_synth_type1"/>
    <property type="match status" value="1"/>
</dbReference>
<dbReference type="EMBL" id="LCHM01000007">
    <property type="protein sequence ID" value="KKT38702.1"/>
    <property type="molecule type" value="Genomic_DNA"/>
</dbReference>
<dbReference type="InterPro" id="IPR007214">
    <property type="entry name" value="YbaK/aa-tRNA-synth-assoc-dom"/>
</dbReference>
<comment type="catalytic activity">
    <reaction evidence="7">
        <text>tRNA(Asx) + L-aspartate + ATP = L-aspartyl-tRNA(Asx) + AMP + diphosphate</text>
        <dbReference type="Rhea" id="RHEA:18349"/>
        <dbReference type="Rhea" id="RHEA-COMP:9710"/>
        <dbReference type="Rhea" id="RHEA-COMP:9711"/>
        <dbReference type="ChEBI" id="CHEBI:29991"/>
        <dbReference type="ChEBI" id="CHEBI:30616"/>
        <dbReference type="ChEBI" id="CHEBI:33019"/>
        <dbReference type="ChEBI" id="CHEBI:78442"/>
        <dbReference type="ChEBI" id="CHEBI:78516"/>
        <dbReference type="ChEBI" id="CHEBI:456215"/>
        <dbReference type="EC" id="6.1.1.23"/>
    </reaction>
</comment>
<feature type="binding site" evidence="7">
    <location>
        <position position="365"/>
    </location>
    <ligand>
        <name>ATP</name>
        <dbReference type="ChEBI" id="CHEBI:30616"/>
    </ligand>
</feature>
<dbReference type="Pfam" id="PF04073">
    <property type="entry name" value="tRNA_edit"/>
    <property type="match status" value="1"/>
</dbReference>
<feature type="binding site" evidence="7">
    <location>
        <position position="372"/>
    </location>
    <ligand>
        <name>L-aspartate</name>
        <dbReference type="ChEBI" id="CHEBI:29991"/>
    </ligand>
</feature>
<dbReference type="CDD" id="cd00777">
    <property type="entry name" value="AspRS_core"/>
    <property type="match status" value="1"/>
</dbReference>
<comment type="similarity">
    <text evidence="1 7">Belongs to the class-II aminoacyl-tRNA synthetase family. Type 1 subfamily.</text>
</comment>
<keyword evidence="7" id="KW-0963">Cytoplasm</keyword>
<evidence type="ECO:0000256" key="7">
    <source>
        <dbReference type="HAMAP-Rule" id="MF_00044"/>
    </source>
</evidence>
<organism evidence="10 11">
    <name type="scientific">Candidatus Gottesmanbacteria bacterium GW2011_GWB1_44_11c</name>
    <dbReference type="NCBI Taxonomy" id="1618447"/>
    <lineage>
        <taxon>Bacteria</taxon>
        <taxon>Candidatus Gottesmaniibacteriota</taxon>
    </lineage>
</organism>
<feature type="site" description="Important for tRNA non-discrimination" evidence="7">
    <location>
        <position position="33"/>
    </location>
</feature>
<protein>
    <recommendedName>
        <fullName evidence="7">Aspartate--tRNA(Asp/Asn) ligase</fullName>
        <ecNumber evidence="7">6.1.1.23</ecNumber>
    </recommendedName>
    <alternativeName>
        <fullName evidence="7">Aspartyl-tRNA synthetase</fullName>
        <shortName evidence="7">AspRS</shortName>
    </alternativeName>
    <alternativeName>
        <fullName evidence="7">Non-discriminating aspartyl-tRNA synthetase</fullName>
        <shortName evidence="7">ND-AspRS</shortName>
    </alternativeName>
</protein>
<proteinExistence type="inferred from homology"/>
<dbReference type="PRINTS" id="PR01042">
    <property type="entry name" value="TRNASYNTHASP"/>
</dbReference>
<dbReference type="InterPro" id="IPR004365">
    <property type="entry name" value="NA-bd_OB_tRNA"/>
</dbReference>
<evidence type="ECO:0000313" key="11">
    <source>
        <dbReference type="Proteomes" id="UP000034617"/>
    </source>
</evidence>
<feature type="binding site" evidence="7">
    <location>
        <begin position="216"/>
        <end position="218"/>
    </location>
    <ligand>
        <name>ATP</name>
        <dbReference type="ChEBI" id="CHEBI:30616"/>
    </ligand>
</feature>
<evidence type="ECO:0000256" key="5">
    <source>
        <dbReference type="ARBA" id="ARBA00022917"/>
    </source>
</evidence>
<dbReference type="Gene3D" id="3.90.960.10">
    <property type="entry name" value="YbaK/aminoacyl-tRNA synthetase-associated domain"/>
    <property type="match status" value="1"/>
</dbReference>
<feature type="domain" description="Aminoacyl-transfer RNA synthetases class-II family profile" evidence="9">
    <location>
        <begin position="137"/>
        <end position="437"/>
    </location>
</feature>
<reference evidence="10 11" key="1">
    <citation type="journal article" date="2015" name="Nature">
        <title>rRNA introns, odd ribosomes, and small enigmatic genomes across a large radiation of phyla.</title>
        <authorList>
            <person name="Brown C.T."/>
            <person name="Hug L.A."/>
            <person name="Thomas B.C."/>
            <person name="Sharon I."/>
            <person name="Castelle C.J."/>
            <person name="Singh A."/>
            <person name="Wilkins M.J."/>
            <person name="Williams K.H."/>
            <person name="Banfield J.F."/>
        </authorList>
    </citation>
    <scope>NUCLEOTIDE SEQUENCE [LARGE SCALE GENOMIC DNA]</scope>
</reference>
<dbReference type="InterPro" id="IPR045864">
    <property type="entry name" value="aa-tRNA-synth_II/BPL/LPL"/>
</dbReference>
<evidence type="ECO:0000256" key="4">
    <source>
        <dbReference type="ARBA" id="ARBA00022840"/>
    </source>
</evidence>
<keyword evidence="4 7" id="KW-0067">ATP-binding</keyword>
<evidence type="ECO:0000256" key="2">
    <source>
        <dbReference type="ARBA" id="ARBA00022598"/>
    </source>
</evidence>
<feature type="binding site" evidence="7">
    <location>
        <position position="170"/>
    </location>
    <ligand>
        <name>L-aspartate</name>
        <dbReference type="ChEBI" id="CHEBI:29991"/>
    </ligand>
</feature>
<feature type="binding site" evidence="7">
    <location>
        <position position="331"/>
    </location>
    <ligand>
        <name>L-aspartate</name>
        <dbReference type="ChEBI" id="CHEBI:29991"/>
    </ligand>
</feature>
<dbReference type="Gene3D" id="3.30.930.10">
    <property type="entry name" value="Bira Bifunctional Protein, Domain 2"/>
    <property type="match status" value="2"/>
</dbReference>
<dbReference type="Pfam" id="PF01336">
    <property type="entry name" value="tRNA_anti-codon"/>
    <property type="match status" value="1"/>
</dbReference>
<feature type="binding site" evidence="7">
    <location>
        <begin position="416"/>
        <end position="419"/>
    </location>
    <ligand>
        <name>ATP</name>
        <dbReference type="ChEBI" id="CHEBI:30616"/>
    </ligand>
</feature>
<dbReference type="InterPro" id="IPR002312">
    <property type="entry name" value="Asp/Asn-tRNA-synth_IIb"/>
</dbReference>
<dbReference type="InterPro" id="IPR006195">
    <property type="entry name" value="aa-tRNA-synth_II"/>
</dbReference>
<dbReference type="InterPro" id="IPR047090">
    <property type="entry name" value="AspRS_core"/>
</dbReference>
<dbReference type="PROSITE" id="PS50862">
    <property type="entry name" value="AA_TRNA_LIGASE_II"/>
    <property type="match status" value="1"/>
</dbReference>
<feature type="compositionally biased region" description="Basic and acidic residues" evidence="8">
    <location>
        <begin position="282"/>
        <end position="291"/>
    </location>
</feature>
<dbReference type="SUPFAM" id="SSF50249">
    <property type="entry name" value="Nucleic acid-binding proteins"/>
    <property type="match status" value="1"/>
</dbReference>
<dbReference type="GO" id="GO:0003676">
    <property type="term" value="F:nucleic acid binding"/>
    <property type="evidence" value="ECO:0007669"/>
    <property type="project" value="InterPro"/>
</dbReference>
<dbReference type="PANTHER" id="PTHR22594">
    <property type="entry name" value="ASPARTYL/LYSYL-TRNA SYNTHETASE"/>
    <property type="match status" value="1"/>
</dbReference>
<dbReference type="GO" id="GO:0006422">
    <property type="term" value="P:aspartyl-tRNA aminoacylation"/>
    <property type="evidence" value="ECO:0007669"/>
    <property type="project" value="UniProtKB-UniRule"/>
</dbReference>
<sequence>MITSMTRTLAKDTINKIGEEITLQGWINGRRDHGKIMFLDLRDRTGLVQVVSTKELGDPRPEYCVEIVGLVKKRPDAMVNPKIATGIVEVEAKKITIISTSAELPFPIDSDGYDINEEIRSKYRYLDLRRPRLNRNLKLRSQMTTFIRNYLTNLDFVEVETPILTKTTPEGARDFLVPSRLQKGKFYALPQSPQQYKQLLMVAGLERYFQFPRCFRDEDPRRDRAYGEFTQLDLEMSFVTQDDILKLTEEMFTNLVKEVFPQKRITQTPWPRIPHKQAKSKYGSDKPDLRKNKNDKDELAFAWIIDFPLFTEQSEEDFYHGSGNAKFAPSHHMFTAPHLDDIPLLDSDPMKVRGLQHDLVLNGFEVGGGSIRIHQKDVQEKVFDLIGFSKKQKKQFEHMLTAFTYGVPPHGGIAPGLDRLLMAILGEPSVREVMAYPTSASGQTSVMDAPSEASEEQLKELGIAVAVQNKNKTGSIYDAIIEELKKQGIEFKNYEHKAVYTSQEAASVRNTDIHAGAKALVMYKDEAPVILVLPADMKVDTHTFKKIYKSRNLRMATKEEVEKITSVSIGAVPPFGHIFYIPIYMEKSLRDNERIVFNAGMHTRSIEMKESDYEKIAKPIVGEFALKA</sequence>
<evidence type="ECO:0000256" key="8">
    <source>
        <dbReference type="SAM" id="MobiDB-lite"/>
    </source>
</evidence>
<dbReference type="AlphaFoldDB" id="A0A0G1J3X4"/>
<comment type="function">
    <text evidence="7">Aspartyl-tRNA synthetase with relaxed tRNA specificity since it is able to aspartylate not only its cognate tRNA(Asp) but also tRNA(Asn). Reaction proceeds in two steps: L-aspartate is first activated by ATP to form Asp-AMP and then transferred to the acceptor end of tRNA(Asp/Asn).</text>
</comment>
<dbReference type="InterPro" id="IPR036754">
    <property type="entry name" value="YbaK/aa-tRNA-synt-asso_dom_sf"/>
</dbReference>
<evidence type="ECO:0000256" key="1">
    <source>
        <dbReference type="ARBA" id="ARBA00006303"/>
    </source>
</evidence>
<dbReference type="Gene3D" id="3.30.1360.30">
    <property type="entry name" value="GAD-like domain"/>
    <property type="match status" value="1"/>
</dbReference>
<dbReference type="CDD" id="cd04317">
    <property type="entry name" value="EcAspRS_like_N"/>
    <property type="match status" value="1"/>
</dbReference>
<dbReference type="InterPro" id="IPR012340">
    <property type="entry name" value="NA-bd_OB-fold"/>
</dbReference>
<dbReference type="GO" id="GO:0002161">
    <property type="term" value="F:aminoacyl-tRNA deacylase activity"/>
    <property type="evidence" value="ECO:0007669"/>
    <property type="project" value="InterPro"/>
</dbReference>
<dbReference type="SUPFAM" id="SSF55681">
    <property type="entry name" value="Class II aaRS and biotin synthetases"/>
    <property type="match status" value="1"/>
</dbReference>
<accession>A0A0G1J3X4</accession>
<keyword evidence="6 7" id="KW-0030">Aminoacyl-tRNA synthetase</keyword>
<feature type="region of interest" description="Aspartate" evidence="7">
    <location>
        <begin position="194"/>
        <end position="197"/>
    </location>
</feature>
<dbReference type="InterPro" id="IPR047089">
    <property type="entry name" value="Asp-tRNA-ligase_1_N"/>
</dbReference>
<keyword evidence="2 7" id="KW-0436">Ligase</keyword>
<comment type="caution">
    <text evidence="10">The sequence shown here is derived from an EMBL/GenBank/DDBJ whole genome shotgun (WGS) entry which is preliminary data.</text>
</comment>
<dbReference type="InterPro" id="IPR004115">
    <property type="entry name" value="GAD-like_sf"/>
</dbReference>
<comment type="subcellular location">
    <subcellularLocation>
        <location evidence="7">Cytoplasm</location>
    </subcellularLocation>
</comment>
<keyword evidence="5 7" id="KW-0648">Protein biosynthesis</keyword>
<keyword evidence="3 7" id="KW-0547">Nucleotide-binding</keyword>
<dbReference type="PATRIC" id="fig|1618447.3.peg.286"/>
<dbReference type="InterPro" id="IPR004524">
    <property type="entry name" value="Asp-tRNA-ligase_1"/>
</dbReference>
<dbReference type="PANTHER" id="PTHR22594:SF5">
    <property type="entry name" value="ASPARTATE--TRNA LIGASE, MITOCHONDRIAL"/>
    <property type="match status" value="1"/>
</dbReference>
<evidence type="ECO:0000259" key="9">
    <source>
        <dbReference type="PROSITE" id="PS50862"/>
    </source>
</evidence>
<dbReference type="GO" id="GO:0050560">
    <property type="term" value="F:aspartate-tRNA(Asn) ligase activity"/>
    <property type="evidence" value="ECO:0007669"/>
    <property type="project" value="UniProtKB-EC"/>
</dbReference>
<dbReference type="Pfam" id="PF00152">
    <property type="entry name" value="tRNA-synt_2"/>
    <property type="match status" value="1"/>
</dbReference>
<evidence type="ECO:0000256" key="6">
    <source>
        <dbReference type="ARBA" id="ARBA00023146"/>
    </source>
</evidence>
<name>A0A0G1J3X4_9BACT</name>
<dbReference type="EC" id="6.1.1.23" evidence="7"/>
<feature type="binding site" evidence="7">
    <location>
        <position position="216"/>
    </location>
    <ligand>
        <name>L-aspartate</name>
        <dbReference type="ChEBI" id="CHEBI:29991"/>
    </ligand>
</feature>
<dbReference type="GO" id="GO:0005524">
    <property type="term" value="F:ATP binding"/>
    <property type="evidence" value="ECO:0007669"/>
    <property type="project" value="UniProtKB-UniRule"/>
</dbReference>
<dbReference type="Gene3D" id="2.40.50.140">
    <property type="entry name" value="Nucleic acid-binding proteins"/>
    <property type="match status" value="1"/>
</dbReference>
<dbReference type="GO" id="GO:0004815">
    <property type="term" value="F:aspartate-tRNA ligase activity"/>
    <property type="evidence" value="ECO:0007669"/>
    <property type="project" value="UniProtKB-UniRule"/>
</dbReference>
<comment type="caution">
    <text evidence="7">Lacks conserved residue(s) required for the propagation of feature annotation.</text>
</comment>